<accession>A0A3A3G8L7</accession>
<comment type="caution">
    <text evidence="1">The sequence shown here is derived from an EMBL/GenBank/DDBJ whole genome shotgun (WGS) entry which is preliminary data.</text>
</comment>
<dbReference type="EMBL" id="QYUQ01000002">
    <property type="protein sequence ID" value="RJG03099.1"/>
    <property type="molecule type" value="Genomic_DNA"/>
</dbReference>
<dbReference type="PRINTS" id="PR00081">
    <property type="entry name" value="GDHRDH"/>
</dbReference>
<dbReference type="Gene3D" id="3.40.50.720">
    <property type="entry name" value="NAD(P)-binding Rossmann-like Domain"/>
    <property type="match status" value="1"/>
</dbReference>
<dbReference type="OrthoDB" id="5513072at2"/>
<organism evidence="1 2">
    <name type="scientific">Noviherbaspirillum sedimenti</name>
    <dbReference type="NCBI Taxonomy" id="2320865"/>
    <lineage>
        <taxon>Bacteria</taxon>
        <taxon>Pseudomonadati</taxon>
        <taxon>Pseudomonadota</taxon>
        <taxon>Betaproteobacteria</taxon>
        <taxon>Burkholderiales</taxon>
        <taxon>Oxalobacteraceae</taxon>
        <taxon>Noviherbaspirillum</taxon>
    </lineage>
</organism>
<name>A0A3A3G8L7_9BURK</name>
<dbReference type="Proteomes" id="UP000266327">
    <property type="component" value="Unassembled WGS sequence"/>
</dbReference>
<dbReference type="SUPFAM" id="SSF51735">
    <property type="entry name" value="NAD(P)-binding Rossmann-fold domains"/>
    <property type="match status" value="1"/>
</dbReference>
<reference evidence="2" key="1">
    <citation type="submission" date="2018-09" db="EMBL/GenBank/DDBJ databases">
        <authorList>
            <person name="Zhu H."/>
        </authorList>
    </citation>
    <scope>NUCLEOTIDE SEQUENCE [LARGE SCALE GENOMIC DNA]</scope>
    <source>
        <strain evidence="2">K1S02-23</strain>
    </source>
</reference>
<proteinExistence type="predicted"/>
<evidence type="ECO:0000313" key="2">
    <source>
        <dbReference type="Proteomes" id="UP000266327"/>
    </source>
</evidence>
<protein>
    <submittedName>
        <fullName evidence="1">SDR family NAD(P)-dependent oxidoreductase</fullName>
    </submittedName>
</protein>
<gene>
    <name evidence="1" type="ORF">D3878_17180</name>
</gene>
<dbReference type="PROSITE" id="PS00061">
    <property type="entry name" value="ADH_SHORT"/>
    <property type="match status" value="1"/>
</dbReference>
<keyword evidence="2" id="KW-1185">Reference proteome</keyword>
<dbReference type="PANTHER" id="PTHR43431">
    <property type="entry name" value="OXIDOREDUCTASE, SHORT CHAIN DEHYDROGENASE/REDUCTASE FAMILY (AFU_ORTHOLOGUE AFUA_5G14000)"/>
    <property type="match status" value="1"/>
</dbReference>
<sequence>MSAGVAWVVGVGARDGTGAAIARRFAAGGLQVAVTGRTAEKIQAVVDEINALGGRAVAALGDASSDQGLANALQIVKQLGPLRAAIYNAGGSQWRSGILEMDTAFIEDVWRTNCLGGFIVGREAAKLMLPQERGSILFTGSISGSVARPKLAAYAAAKFGLRAVAQAMAREFWAKNIHVAHIVPVGPIDGDRLLSRFPDVRERRPPDALIPTEQIAEAFWNVHCQPRSAWTFEMDLRPYCETLAME</sequence>
<dbReference type="PANTHER" id="PTHR43431:SF7">
    <property type="entry name" value="OXIDOREDUCTASE, SHORT CHAIN DEHYDROGENASE_REDUCTASE FAMILY (AFU_ORTHOLOGUE AFUA_5G14000)"/>
    <property type="match status" value="1"/>
</dbReference>
<evidence type="ECO:0000313" key="1">
    <source>
        <dbReference type="EMBL" id="RJG03099.1"/>
    </source>
</evidence>
<dbReference type="InterPro" id="IPR002347">
    <property type="entry name" value="SDR_fam"/>
</dbReference>
<dbReference type="InterPro" id="IPR020904">
    <property type="entry name" value="Sc_DH/Rdtase_CS"/>
</dbReference>
<dbReference type="AlphaFoldDB" id="A0A3A3G8L7"/>
<dbReference type="InterPro" id="IPR036291">
    <property type="entry name" value="NAD(P)-bd_dom_sf"/>
</dbReference>
<dbReference type="Pfam" id="PF00106">
    <property type="entry name" value="adh_short"/>
    <property type="match status" value="1"/>
</dbReference>